<dbReference type="SUPFAM" id="SSF50978">
    <property type="entry name" value="WD40 repeat-like"/>
    <property type="match status" value="1"/>
</dbReference>
<dbReference type="Proteomes" id="UP000655588">
    <property type="component" value="Unassembled WGS sequence"/>
</dbReference>
<dbReference type="InterPro" id="IPR015943">
    <property type="entry name" value="WD40/YVTN_repeat-like_dom_sf"/>
</dbReference>
<dbReference type="InterPro" id="IPR036322">
    <property type="entry name" value="WD40_repeat_dom_sf"/>
</dbReference>
<dbReference type="Gene3D" id="2.130.10.10">
    <property type="entry name" value="YVTN repeat-like/Quinoprotein amine dehydrogenase"/>
    <property type="match status" value="1"/>
</dbReference>
<reference evidence="2" key="1">
    <citation type="submission" date="2019-11" db="EMBL/GenBank/DDBJ databases">
        <title>The nuclear and mitochondrial genomes of Frieseomelitta varia - a highly eusocial stingless bee (Meliponini) with a permanently sterile worker caste.</title>
        <authorList>
            <person name="Freitas F.C.P."/>
            <person name="Lourenco A.P."/>
            <person name="Nunes F.M.F."/>
            <person name="Paschoal A.R."/>
            <person name="Abreu F.C.P."/>
            <person name="Barbin F.O."/>
            <person name="Bataglia L."/>
            <person name="Cardoso-Junior C.A.M."/>
            <person name="Cervoni M.S."/>
            <person name="Silva S.R."/>
            <person name="Dalarmi F."/>
            <person name="Del Lama M.A."/>
            <person name="Depintor T.S."/>
            <person name="Ferreira K.M."/>
            <person name="Goria P.S."/>
            <person name="Jaskot M.C."/>
            <person name="Lago D.C."/>
            <person name="Luna-Lucena D."/>
            <person name="Moda L.M."/>
            <person name="Nascimento L."/>
            <person name="Pedrino M."/>
            <person name="Rabico F.O."/>
            <person name="Sanches F.C."/>
            <person name="Santos D.E."/>
            <person name="Santos C.G."/>
            <person name="Vieira J."/>
            <person name="Lopes T.F."/>
            <person name="Barchuk A.R."/>
            <person name="Hartfelder K."/>
            <person name="Simoes Z.L.P."/>
            <person name="Bitondi M.M.G."/>
            <person name="Pinheiro D.G."/>
        </authorList>
    </citation>
    <scope>NUCLEOTIDE SEQUENCE</scope>
    <source>
        <strain evidence="2">USP_RPSP 00005682</strain>
        <tissue evidence="2">Whole individual</tissue>
    </source>
</reference>
<sequence>MATTANYAFSPDDEYFAHCGNDGKLRIWDAVTGHLKQEYVSNLHLSSPCCALAWLYVSSRATNTSSIYV</sequence>
<evidence type="ECO:0000313" key="3">
    <source>
        <dbReference type="Proteomes" id="UP000655588"/>
    </source>
</evidence>
<accession>A0A833RYF5</accession>
<evidence type="ECO:0000313" key="2">
    <source>
        <dbReference type="EMBL" id="KAF3425956.1"/>
    </source>
</evidence>
<keyword evidence="3" id="KW-1185">Reference proteome</keyword>
<dbReference type="EMBL" id="WNWW01000347">
    <property type="protein sequence ID" value="KAF3425956.1"/>
    <property type="molecule type" value="Genomic_DNA"/>
</dbReference>
<proteinExistence type="predicted"/>
<keyword evidence="1" id="KW-0853">WD repeat</keyword>
<protein>
    <submittedName>
        <fullName evidence="2">Uncharacterized protein</fullName>
    </submittedName>
</protein>
<gene>
    <name evidence="2" type="ORF">E2986_11974</name>
</gene>
<feature type="repeat" description="WD" evidence="1">
    <location>
        <begin position="1"/>
        <end position="38"/>
    </location>
</feature>
<dbReference type="InterPro" id="IPR001680">
    <property type="entry name" value="WD40_rpt"/>
</dbReference>
<dbReference type="AlphaFoldDB" id="A0A833RYF5"/>
<name>A0A833RYF5_9HYME</name>
<dbReference type="PROSITE" id="PS50082">
    <property type="entry name" value="WD_REPEATS_2"/>
    <property type="match status" value="1"/>
</dbReference>
<organism evidence="2 3">
    <name type="scientific">Frieseomelitta varia</name>
    <dbReference type="NCBI Taxonomy" id="561572"/>
    <lineage>
        <taxon>Eukaryota</taxon>
        <taxon>Metazoa</taxon>
        <taxon>Ecdysozoa</taxon>
        <taxon>Arthropoda</taxon>
        <taxon>Hexapoda</taxon>
        <taxon>Insecta</taxon>
        <taxon>Pterygota</taxon>
        <taxon>Neoptera</taxon>
        <taxon>Endopterygota</taxon>
        <taxon>Hymenoptera</taxon>
        <taxon>Apocrita</taxon>
        <taxon>Aculeata</taxon>
        <taxon>Apoidea</taxon>
        <taxon>Anthophila</taxon>
        <taxon>Apidae</taxon>
        <taxon>Frieseomelitta</taxon>
    </lineage>
</organism>
<comment type="caution">
    <text evidence="2">The sequence shown here is derived from an EMBL/GenBank/DDBJ whole genome shotgun (WGS) entry which is preliminary data.</text>
</comment>
<evidence type="ECO:0000256" key="1">
    <source>
        <dbReference type="PROSITE-ProRule" id="PRU00221"/>
    </source>
</evidence>